<dbReference type="SMART" id="SM00823">
    <property type="entry name" value="PKS_PP"/>
    <property type="match status" value="1"/>
</dbReference>
<dbReference type="InterPro" id="IPR000873">
    <property type="entry name" value="AMP-dep_synth/lig_dom"/>
</dbReference>
<dbReference type="Proteomes" id="UP000641932">
    <property type="component" value="Unassembled WGS sequence"/>
</dbReference>
<dbReference type="PANTHER" id="PTHR45527">
    <property type="entry name" value="NONRIBOSOMAL PEPTIDE SYNTHETASE"/>
    <property type="match status" value="1"/>
</dbReference>
<evidence type="ECO:0000313" key="7">
    <source>
        <dbReference type="EMBL" id="GGO94234.1"/>
    </source>
</evidence>
<dbReference type="InterPro" id="IPR006162">
    <property type="entry name" value="Ppantetheine_attach_site"/>
</dbReference>
<dbReference type="Gene3D" id="3.30.559.10">
    <property type="entry name" value="Chloramphenicol acetyltransferase-like domain"/>
    <property type="match status" value="1"/>
</dbReference>
<reference evidence="7" key="2">
    <citation type="submission" date="2020-09" db="EMBL/GenBank/DDBJ databases">
        <authorList>
            <person name="Sun Q."/>
            <person name="Zhou Y."/>
        </authorList>
    </citation>
    <scope>NUCLEOTIDE SEQUENCE</scope>
    <source>
        <strain evidence="7">CGMCC 4.7201</strain>
    </source>
</reference>
<dbReference type="InterPro" id="IPR042099">
    <property type="entry name" value="ANL_N_sf"/>
</dbReference>
<keyword evidence="8" id="KW-1185">Reference proteome</keyword>
<dbReference type="Gene3D" id="3.30.559.30">
    <property type="entry name" value="Nonribosomal peptide synthetase, condensation domain"/>
    <property type="match status" value="1"/>
</dbReference>
<dbReference type="GO" id="GO:0044550">
    <property type="term" value="P:secondary metabolite biosynthetic process"/>
    <property type="evidence" value="ECO:0007669"/>
    <property type="project" value="TreeGrafter"/>
</dbReference>
<dbReference type="InterPro" id="IPR036736">
    <property type="entry name" value="ACP-like_sf"/>
</dbReference>
<dbReference type="RefSeq" id="WP_189133914.1">
    <property type="nucleotide sequence ID" value="NZ_BMMS01000022.1"/>
</dbReference>
<dbReference type="CDD" id="cd05930">
    <property type="entry name" value="A_NRPS"/>
    <property type="match status" value="1"/>
</dbReference>
<dbReference type="Pfam" id="PF00501">
    <property type="entry name" value="AMP-binding"/>
    <property type="match status" value="1"/>
</dbReference>
<dbReference type="Pfam" id="PF00550">
    <property type="entry name" value="PP-binding"/>
    <property type="match status" value="1"/>
</dbReference>
<evidence type="ECO:0000256" key="5">
    <source>
        <dbReference type="SAM" id="MobiDB-lite"/>
    </source>
</evidence>
<dbReference type="InterPro" id="IPR001242">
    <property type="entry name" value="Condensation_dom"/>
</dbReference>
<dbReference type="SUPFAM" id="SSF52777">
    <property type="entry name" value="CoA-dependent acyltransferases"/>
    <property type="match status" value="2"/>
</dbReference>
<dbReference type="PROSITE" id="PS00012">
    <property type="entry name" value="PHOSPHOPANTETHEINE"/>
    <property type="match status" value="1"/>
</dbReference>
<dbReference type="GO" id="GO:0008610">
    <property type="term" value="P:lipid biosynthetic process"/>
    <property type="evidence" value="ECO:0007669"/>
    <property type="project" value="UniProtKB-ARBA"/>
</dbReference>
<dbReference type="Gene3D" id="3.30.300.30">
    <property type="match status" value="1"/>
</dbReference>
<dbReference type="Pfam" id="PF13193">
    <property type="entry name" value="AMP-binding_C"/>
    <property type="match status" value="1"/>
</dbReference>
<dbReference type="InterPro" id="IPR023213">
    <property type="entry name" value="CAT-like_dom_sf"/>
</dbReference>
<comment type="cofactor">
    <cofactor evidence="1">
        <name>pantetheine 4'-phosphate</name>
        <dbReference type="ChEBI" id="CHEBI:47942"/>
    </cofactor>
</comment>
<dbReference type="InterPro" id="IPR009081">
    <property type="entry name" value="PP-bd_ACP"/>
</dbReference>
<proteinExistence type="inferred from homology"/>
<comment type="similarity">
    <text evidence="2">Belongs to the ATP-dependent AMP-binding enzyme family.</text>
</comment>
<evidence type="ECO:0000256" key="2">
    <source>
        <dbReference type="ARBA" id="ARBA00006432"/>
    </source>
</evidence>
<dbReference type="GO" id="GO:0072330">
    <property type="term" value="P:monocarboxylic acid biosynthetic process"/>
    <property type="evidence" value="ECO:0007669"/>
    <property type="project" value="UniProtKB-ARBA"/>
</dbReference>
<dbReference type="InterPro" id="IPR020845">
    <property type="entry name" value="AMP-binding_CS"/>
</dbReference>
<evidence type="ECO:0000259" key="6">
    <source>
        <dbReference type="PROSITE" id="PS50075"/>
    </source>
</evidence>
<organism evidence="7 8">
    <name type="scientific">Wenjunlia tyrosinilytica</name>
    <dbReference type="NCBI Taxonomy" id="1544741"/>
    <lineage>
        <taxon>Bacteria</taxon>
        <taxon>Bacillati</taxon>
        <taxon>Actinomycetota</taxon>
        <taxon>Actinomycetes</taxon>
        <taxon>Kitasatosporales</taxon>
        <taxon>Streptomycetaceae</taxon>
        <taxon>Wenjunlia</taxon>
    </lineage>
</organism>
<evidence type="ECO:0000256" key="1">
    <source>
        <dbReference type="ARBA" id="ARBA00001957"/>
    </source>
</evidence>
<dbReference type="FunFam" id="1.10.1200.10:FF:000016">
    <property type="entry name" value="Non-ribosomal peptide synthase"/>
    <property type="match status" value="1"/>
</dbReference>
<gene>
    <name evidence="7" type="ORF">GCM10012280_48610</name>
</gene>
<dbReference type="PROSITE" id="PS50075">
    <property type="entry name" value="CARRIER"/>
    <property type="match status" value="1"/>
</dbReference>
<dbReference type="InterPro" id="IPR020806">
    <property type="entry name" value="PKS_PP-bd"/>
</dbReference>
<name>A0A918E0U3_9ACTN</name>
<keyword evidence="4" id="KW-0597">Phosphoprotein</keyword>
<dbReference type="GO" id="GO:0005737">
    <property type="term" value="C:cytoplasm"/>
    <property type="evidence" value="ECO:0007669"/>
    <property type="project" value="TreeGrafter"/>
</dbReference>
<dbReference type="PROSITE" id="PS00455">
    <property type="entry name" value="AMP_BINDING"/>
    <property type="match status" value="1"/>
</dbReference>
<dbReference type="GO" id="GO:0031177">
    <property type="term" value="F:phosphopantetheine binding"/>
    <property type="evidence" value="ECO:0007669"/>
    <property type="project" value="InterPro"/>
</dbReference>
<dbReference type="AlphaFoldDB" id="A0A918E0U3"/>
<dbReference type="GO" id="GO:0003824">
    <property type="term" value="F:catalytic activity"/>
    <property type="evidence" value="ECO:0007669"/>
    <property type="project" value="InterPro"/>
</dbReference>
<dbReference type="NCBIfam" id="TIGR01733">
    <property type="entry name" value="AA-adenyl-dom"/>
    <property type="match status" value="1"/>
</dbReference>
<dbReference type="EMBL" id="BMMS01000022">
    <property type="protein sequence ID" value="GGO94234.1"/>
    <property type="molecule type" value="Genomic_DNA"/>
</dbReference>
<dbReference type="InterPro" id="IPR045851">
    <property type="entry name" value="AMP-bd_C_sf"/>
</dbReference>
<dbReference type="GO" id="GO:0043041">
    <property type="term" value="P:amino acid activation for nonribosomal peptide biosynthetic process"/>
    <property type="evidence" value="ECO:0007669"/>
    <property type="project" value="TreeGrafter"/>
</dbReference>
<dbReference type="SUPFAM" id="SSF56801">
    <property type="entry name" value="Acetyl-CoA synthetase-like"/>
    <property type="match status" value="1"/>
</dbReference>
<feature type="domain" description="Carrier" evidence="6">
    <location>
        <begin position="525"/>
        <end position="600"/>
    </location>
</feature>
<dbReference type="Gene3D" id="1.10.1200.10">
    <property type="entry name" value="ACP-like"/>
    <property type="match status" value="1"/>
</dbReference>
<evidence type="ECO:0000256" key="4">
    <source>
        <dbReference type="ARBA" id="ARBA00022553"/>
    </source>
</evidence>
<evidence type="ECO:0000313" key="8">
    <source>
        <dbReference type="Proteomes" id="UP000641932"/>
    </source>
</evidence>
<reference evidence="7" key="1">
    <citation type="journal article" date="2014" name="Int. J. Syst. Evol. Microbiol.">
        <title>Complete genome sequence of Corynebacterium casei LMG S-19264T (=DSM 44701T), isolated from a smear-ripened cheese.</title>
        <authorList>
            <consortium name="US DOE Joint Genome Institute (JGI-PGF)"/>
            <person name="Walter F."/>
            <person name="Albersmeier A."/>
            <person name="Kalinowski J."/>
            <person name="Ruckert C."/>
        </authorList>
    </citation>
    <scope>NUCLEOTIDE SEQUENCE</scope>
    <source>
        <strain evidence="7">CGMCC 4.7201</strain>
    </source>
</reference>
<dbReference type="PANTHER" id="PTHR45527:SF1">
    <property type="entry name" value="FATTY ACID SYNTHASE"/>
    <property type="match status" value="1"/>
</dbReference>
<dbReference type="GO" id="GO:0017000">
    <property type="term" value="P:antibiotic biosynthetic process"/>
    <property type="evidence" value="ECO:0007669"/>
    <property type="project" value="UniProtKB-ARBA"/>
</dbReference>
<feature type="region of interest" description="Disordered" evidence="5">
    <location>
        <begin position="1"/>
        <end position="30"/>
    </location>
</feature>
<dbReference type="Pfam" id="PF00668">
    <property type="entry name" value="Condensation"/>
    <property type="match status" value="1"/>
</dbReference>
<accession>A0A918E0U3</accession>
<dbReference type="Gene3D" id="3.40.50.12780">
    <property type="entry name" value="N-terminal domain of ligase-like"/>
    <property type="match status" value="1"/>
</dbReference>
<dbReference type="SUPFAM" id="SSF47336">
    <property type="entry name" value="ACP-like"/>
    <property type="match status" value="1"/>
</dbReference>
<keyword evidence="3" id="KW-0596">Phosphopantetheine</keyword>
<comment type="caution">
    <text evidence="7">The sequence shown here is derived from an EMBL/GenBank/DDBJ whole genome shotgun (WGS) entry which is preliminary data.</text>
</comment>
<evidence type="ECO:0000256" key="3">
    <source>
        <dbReference type="ARBA" id="ARBA00022450"/>
    </source>
</evidence>
<protein>
    <recommendedName>
        <fullName evidence="6">Carrier domain-containing protein</fullName>
    </recommendedName>
</protein>
<dbReference type="InterPro" id="IPR010071">
    <property type="entry name" value="AA_adenyl_dom"/>
</dbReference>
<dbReference type="InterPro" id="IPR025110">
    <property type="entry name" value="AMP-bd_C"/>
</dbReference>
<sequence length="1022" mass="107086">MSVPGLERAGSGPEAVNEVSAGPPLPDPVTLPDLVARAARRSPERTAVSGPEGPTSFAALDALADGWAAAIAERVPRGGWVAVCGSRSAALVAVALGCLRAGRVYVPLDPAHPAERIALTLGDARPLLAVVDGHAPDAVRASAPVLVLEEGPPAAVSGLPVLAESDPAYVIYTSGSTGVPKGVVATHGGLAALVDALRREGPALSEADVVLSVASIAFDMSITDIFVPLAAGASVVLPADGTTRDPDVLLDLIERHAVTAVLATPSLWRMLVLAGLGTDGRRRVRAFGGGEKLTEQLATELLARTTALFNGYGPTETTVYATFEPISDPSRLPLGRPIAGTRLYVLDEDGELLPPGPRGELCIGGLQVSSGYHRRPALTARRFVPDPYSDVPGARMYRTGDLVRMAADGSLDFLGRTDDQVKIRGHRVEPGEVEAALERHPSVRQAAVVAREDTLAAYVVPASGASPAAEELLAHTRRLLPEAMVPSTVGILPALPVTGNGKVDRAALTAWHRPAEPAAPKDRKLPGTPSEKAVARLWAEVLGRAEVGAEESFFDLGGHSLLAMEVVARLRTEYELELPVWELFADPTVRAWAAVLDRAAQAPASGPGDQDARAPLSVEQRALCRAERLAPGSTSPGLRVRADLVGAVDAGRVAESLAAVVRRHDCLRTRFEPVAEYGSQVVSPHVEFDLYEEDLRGRPELEAKAVEAPASAPFDLGAGPLLRAVLLQLDDDRFRLTLAVHDAVADGPSLSLLLRDFADAYEGVLDETAPGVPFAALTQARREASSGLPLAEAVTAHRGLLTEAVPVPTGEYGTAVVPLRLPEQAVNAASDTALARNVTVECALTAALVSALPDEWGAAVVVARQEPGRSADTRGVVAPLSTLALHVVDRSGAPDPSELASRVGAARRWSADHPMPAQALLDAFAASGEPDLRRALPWAALALRKPLPAPRRVASDVRVEPLEPSVPAASAESGHRTALPVAVELWGHGEELTGYLQHRLDLLSPEAAQDLAARFTAALDPR</sequence>